<evidence type="ECO:0000256" key="1">
    <source>
        <dbReference type="SAM" id="MobiDB-lite"/>
    </source>
</evidence>
<reference evidence="2" key="2">
    <citation type="submission" date="2021-04" db="EMBL/GenBank/DDBJ databases">
        <authorList>
            <person name="Gilroy R."/>
        </authorList>
    </citation>
    <scope>NUCLEOTIDE SEQUENCE</scope>
    <source>
        <strain evidence="2">CHK191-13928</strain>
    </source>
</reference>
<accession>A0A9D1WUK5</accession>
<protein>
    <recommendedName>
        <fullName evidence="4">CopG family transcriptional regulator</fullName>
    </recommendedName>
</protein>
<feature type="region of interest" description="Disordered" evidence="1">
    <location>
        <begin position="1"/>
        <end position="22"/>
    </location>
</feature>
<reference evidence="2" key="1">
    <citation type="journal article" date="2021" name="PeerJ">
        <title>Extensive microbial diversity within the chicken gut microbiome revealed by metagenomics and culture.</title>
        <authorList>
            <person name="Gilroy R."/>
            <person name="Ravi A."/>
            <person name="Getino M."/>
            <person name="Pursley I."/>
            <person name="Horton D.L."/>
            <person name="Alikhan N.F."/>
            <person name="Baker D."/>
            <person name="Gharbi K."/>
            <person name="Hall N."/>
            <person name="Watson M."/>
            <person name="Adriaenssens E.M."/>
            <person name="Foster-Nyarko E."/>
            <person name="Jarju S."/>
            <person name="Secka A."/>
            <person name="Antonio M."/>
            <person name="Oren A."/>
            <person name="Chaudhuri R.R."/>
            <person name="La Ragione R."/>
            <person name="Hildebrand F."/>
            <person name="Pallen M.J."/>
        </authorList>
    </citation>
    <scope>NUCLEOTIDE SEQUENCE</scope>
    <source>
        <strain evidence="2">CHK191-13928</strain>
    </source>
</reference>
<evidence type="ECO:0000313" key="2">
    <source>
        <dbReference type="EMBL" id="HIX67096.1"/>
    </source>
</evidence>
<dbReference type="EMBL" id="DXEM01000009">
    <property type="protein sequence ID" value="HIX67096.1"/>
    <property type="molecule type" value="Genomic_DNA"/>
</dbReference>
<sequence>MEVYDVARTGRPKSDNPKNSMIGLKLTEDEAAKLREYASKHDMTITEVLQRGIDLQYEMEKSSK</sequence>
<evidence type="ECO:0008006" key="4">
    <source>
        <dbReference type="Google" id="ProtNLM"/>
    </source>
</evidence>
<gene>
    <name evidence="2" type="ORF">H9735_03080</name>
</gene>
<proteinExistence type="predicted"/>
<name>A0A9D1WUK5_9FIRM</name>
<comment type="caution">
    <text evidence="2">The sequence shown here is derived from an EMBL/GenBank/DDBJ whole genome shotgun (WGS) entry which is preliminary data.</text>
</comment>
<dbReference type="Proteomes" id="UP000886721">
    <property type="component" value="Unassembled WGS sequence"/>
</dbReference>
<organism evidence="2 3">
    <name type="scientific">Candidatus Anaerostipes excrementavium</name>
    <dbReference type="NCBI Taxonomy" id="2838463"/>
    <lineage>
        <taxon>Bacteria</taxon>
        <taxon>Bacillati</taxon>
        <taxon>Bacillota</taxon>
        <taxon>Clostridia</taxon>
        <taxon>Lachnospirales</taxon>
        <taxon>Lachnospiraceae</taxon>
        <taxon>Anaerostipes</taxon>
    </lineage>
</organism>
<dbReference type="AlphaFoldDB" id="A0A9D1WUK5"/>
<evidence type="ECO:0000313" key="3">
    <source>
        <dbReference type="Proteomes" id="UP000886721"/>
    </source>
</evidence>